<dbReference type="Pfam" id="PF00125">
    <property type="entry name" value="Histone"/>
    <property type="match status" value="1"/>
</dbReference>
<feature type="compositionally biased region" description="Basic and acidic residues" evidence="2">
    <location>
        <begin position="52"/>
        <end position="75"/>
    </location>
</feature>
<organism evidence="4">
    <name type="scientific">Culex pipiens</name>
    <name type="common">House mosquito</name>
    <dbReference type="NCBI Taxonomy" id="7175"/>
    <lineage>
        <taxon>Eukaryota</taxon>
        <taxon>Metazoa</taxon>
        <taxon>Ecdysozoa</taxon>
        <taxon>Arthropoda</taxon>
        <taxon>Hexapoda</taxon>
        <taxon>Insecta</taxon>
        <taxon>Pterygota</taxon>
        <taxon>Neoptera</taxon>
        <taxon>Endopterygota</taxon>
        <taxon>Diptera</taxon>
        <taxon>Nematocera</taxon>
        <taxon>Culicoidea</taxon>
        <taxon>Culicidae</taxon>
        <taxon>Culicinae</taxon>
        <taxon>Culicini</taxon>
        <taxon>Culex</taxon>
        <taxon>Culex</taxon>
    </lineage>
</organism>
<evidence type="ECO:0000313" key="4">
    <source>
        <dbReference type="EMBL" id="CAG6539876.1"/>
    </source>
</evidence>
<dbReference type="SMART" id="SM00428">
    <property type="entry name" value="H3"/>
    <property type="match status" value="1"/>
</dbReference>
<name>A0A8D8HT20_CULPI</name>
<reference evidence="4" key="1">
    <citation type="submission" date="2021-05" db="EMBL/GenBank/DDBJ databases">
        <authorList>
            <person name="Alioto T."/>
            <person name="Alioto T."/>
            <person name="Gomez Garrido J."/>
        </authorList>
    </citation>
    <scope>NUCLEOTIDE SEQUENCE</scope>
</reference>
<protein>
    <submittedName>
        <fullName evidence="4">Histone H3</fullName>
    </submittedName>
</protein>
<dbReference type="GO" id="GO:0003677">
    <property type="term" value="F:DNA binding"/>
    <property type="evidence" value="ECO:0007669"/>
    <property type="project" value="InterPro"/>
</dbReference>
<dbReference type="Gene3D" id="1.10.20.10">
    <property type="entry name" value="Histone, subunit A"/>
    <property type="match status" value="1"/>
</dbReference>
<dbReference type="EMBL" id="HBUE01221733">
    <property type="protein sequence ID" value="CAG6539876.1"/>
    <property type="molecule type" value="Transcribed_RNA"/>
</dbReference>
<proteinExistence type="inferred from homology"/>
<evidence type="ECO:0000256" key="2">
    <source>
        <dbReference type="SAM" id="MobiDB-lite"/>
    </source>
</evidence>
<dbReference type="SUPFAM" id="SSF47113">
    <property type="entry name" value="Histone-fold"/>
    <property type="match status" value="1"/>
</dbReference>
<dbReference type="PRINTS" id="PR00622">
    <property type="entry name" value="HISTONEH3"/>
</dbReference>
<dbReference type="EMBL" id="HBUE01328383">
    <property type="protein sequence ID" value="CAG6591927.1"/>
    <property type="molecule type" value="Transcribed_RNA"/>
</dbReference>
<evidence type="ECO:0000256" key="1">
    <source>
        <dbReference type="ARBA" id="ARBA00010343"/>
    </source>
</evidence>
<dbReference type="GO" id="GO:0030527">
    <property type="term" value="F:structural constituent of chromatin"/>
    <property type="evidence" value="ECO:0007669"/>
    <property type="project" value="InterPro"/>
</dbReference>
<feature type="region of interest" description="Disordered" evidence="2">
    <location>
        <begin position="1"/>
        <end position="94"/>
    </location>
</feature>
<dbReference type="InterPro" id="IPR007125">
    <property type="entry name" value="H2A/H2B/H3"/>
</dbReference>
<dbReference type="EMBL" id="HBUE01328384">
    <property type="protein sequence ID" value="CAG6591928.1"/>
    <property type="molecule type" value="Transcribed_RNA"/>
</dbReference>
<dbReference type="EMBL" id="HBUE01221734">
    <property type="protein sequence ID" value="CAG6539877.1"/>
    <property type="molecule type" value="Transcribed_RNA"/>
</dbReference>
<accession>A0A8D8HT20</accession>
<dbReference type="InterPro" id="IPR000164">
    <property type="entry name" value="Histone_H3/CENP-A"/>
</dbReference>
<dbReference type="PANTHER" id="PTHR45810:SF1">
    <property type="entry name" value="HISTONE H3-LIKE CENTROMERIC PROTEIN A"/>
    <property type="match status" value="1"/>
</dbReference>
<dbReference type="InterPro" id="IPR009072">
    <property type="entry name" value="Histone-fold"/>
</dbReference>
<evidence type="ECO:0000259" key="3">
    <source>
        <dbReference type="Pfam" id="PF00125"/>
    </source>
</evidence>
<dbReference type="PANTHER" id="PTHR45810">
    <property type="entry name" value="HISTONE H3.2"/>
    <property type="match status" value="1"/>
</dbReference>
<dbReference type="GO" id="GO:0046982">
    <property type="term" value="F:protein heterodimerization activity"/>
    <property type="evidence" value="ECO:0007669"/>
    <property type="project" value="InterPro"/>
</dbReference>
<dbReference type="CDD" id="cd22911">
    <property type="entry name" value="HFD_H3"/>
    <property type="match status" value="1"/>
</dbReference>
<comment type="similarity">
    <text evidence="1">Belongs to the histone H3 family.</text>
</comment>
<dbReference type="GO" id="GO:0000786">
    <property type="term" value="C:nucleosome"/>
    <property type="evidence" value="ECO:0007669"/>
    <property type="project" value="InterPro"/>
</dbReference>
<sequence length="190" mass="22281">MPRRVRTPPRRIPPQPSAKDGQRAGSSRNQPSQRDLQEAGPSRAGTRSSRRSRSEPRRSANRDDSSSSSEDDRSYRLPRMSRSRSEQRNARPTRLHGARVLREITRLQLTTDLLIPKLPFARLIREVLQQYSHRSLRITPEALLCLQESSEIYLTQMFEDAYRCTLHRERVTMMPKDMNLALYLRERWAR</sequence>
<feature type="domain" description="Core Histone H2A/H2B/H3" evidence="3">
    <location>
        <begin position="97"/>
        <end position="184"/>
    </location>
</feature>
<dbReference type="AlphaFoldDB" id="A0A8D8HT20"/>
<feature type="compositionally biased region" description="Polar residues" evidence="2">
    <location>
        <begin position="24"/>
        <end position="34"/>
    </location>
</feature>